<gene>
    <name evidence="2" type="ORF">F383_20076</name>
</gene>
<evidence type="ECO:0000313" key="2">
    <source>
        <dbReference type="EMBL" id="KHG11880.1"/>
    </source>
</evidence>
<sequence length="75" mass="8702">MEKISQHGKSTWPRLPHTGRPHARVYLTALNTDWRNRTREALRRDTQSRRQGITQGKLIDPSQKPDSSSRLKISP</sequence>
<feature type="region of interest" description="Disordered" evidence="1">
    <location>
        <begin position="1"/>
        <end position="23"/>
    </location>
</feature>
<accession>A0A0B0NGC4</accession>
<dbReference type="EMBL" id="KN396610">
    <property type="protein sequence ID" value="KHG11880.1"/>
    <property type="molecule type" value="Genomic_DNA"/>
</dbReference>
<dbReference type="AlphaFoldDB" id="A0A0B0NGC4"/>
<organism evidence="2 3">
    <name type="scientific">Gossypium arboreum</name>
    <name type="common">Tree cotton</name>
    <name type="synonym">Gossypium nanking</name>
    <dbReference type="NCBI Taxonomy" id="29729"/>
    <lineage>
        <taxon>Eukaryota</taxon>
        <taxon>Viridiplantae</taxon>
        <taxon>Streptophyta</taxon>
        <taxon>Embryophyta</taxon>
        <taxon>Tracheophyta</taxon>
        <taxon>Spermatophyta</taxon>
        <taxon>Magnoliopsida</taxon>
        <taxon>eudicotyledons</taxon>
        <taxon>Gunneridae</taxon>
        <taxon>Pentapetalae</taxon>
        <taxon>rosids</taxon>
        <taxon>malvids</taxon>
        <taxon>Malvales</taxon>
        <taxon>Malvaceae</taxon>
        <taxon>Malvoideae</taxon>
        <taxon>Gossypium</taxon>
    </lineage>
</organism>
<keyword evidence="3" id="KW-1185">Reference proteome</keyword>
<name>A0A0B0NGC4_GOSAR</name>
<protein>
    <submittedName>
        <fullName evidence="2">Inositol 2-dehydrogenase</fullName>
    </submittedName>
</protein>
<proteinExistence type="predicted"/>
<evidence type="ECO:0000256" key="1">
    <source>
        <dbReference type="SAM" id="MobiDB-lite"/>
    </source>
</evidence>
<dbReference type="Proteomes" id="UP000032142">
    <property type="component" value="Unassembled WGS sequence"/>
</dbReference>
<evidence type="ECO:0000313" key="3">
    <source>
        <dbReference type="Proteomes" id="UP000032142"/>
    </source>
</evidence>
<reference evidence="3" key="1">
    <citation type="submission" date="2014-09" db="EMBL/GenBank/DDBJ databases">
        <authorList>
            <person name="Mudge J."/>
            <person name="Ramaraj T."/>
            <person name="Lindquist I.E."/>
            <person name="Bharti A.K."/>
            <person name="Sundararajan A."/>
            <person name="Cameron C.T."/>
            <person name="Woodward J.E."/>
            <person name="May G.D."/>
            <person name="Brubaker C."/>
            <person name="Broadhvest J."/>
            <person name="Wilkins T.A."/>
        </authorList>
    </citation>
    <scope>NUCLEOTIDE SEQUENCE</scope>
    <source>
        <strain evidence="3">cv. AKA8401</strain>
    </source>
</reference>
<feature type="region of interest" description="Disordered" evidence="1">
    <location>
        <begin position="40"/>
        <end position="75"/>
    </location>
</feature>
<feature type="compositionally biased region" description="Polar residues" evidence="1">
    <location>
        <begin position="64"/>
        <end position="75"/>
    </location>
</feature>